<reference evidence="1 2" key="1">
    <citation type="submission" date="2024-04" db="EMBL/GenBank/DDBJ databases">
        <authorList>
            <person name="Waldvogel A.-M."/>
            <person name="Schoenle A."/>
        </authorList>
    </citation>
    <scope>NUCLEOTIDE SEQUENCE [LARGE SCALE GENOMIC DNA]</scope>
</reference>
<name>A0AAV2KSP4_KNICA</name>
<dbReference type="PANTHER" id="PTHR10404">
    <property type="entry name" value="N-ACETYLATED-ALPHA-LINKED ACIDIC DIPEPTIDASE"/>
    <property type="match status" value="1"/>
</dbReference>
<organism evidence="1 2">
    <name type="scientific">Knipowitschia caucasica</name>
    <name type="common">Caucasian dwarf goby</name>
    <name type="synonym">Pomatoschistus caucasicus</name>
    <dbReference type="NCBI Taxonomy" id="637954"/>
    <lineage>
        <taxon>Eukaryota</taxon>
        <taxon>Metazoa</taxon>
        <taxon>Chordata</taxon>
        <taxon>Craniata</taxon>
        <taxon>Vertebrata</taxon>
        <taxon>Euteleostomi</taxon>
        <taxon>Actinopterygii</taxon>
        <taxon>Neopterygii</taxon>
        <taxon>Teleostei</taxon>
        <taxon>Neoteleostei</taxon>
        <taxon>Acanthomorphata</taxon>
        <taxon>Gobiaria</taxon>
        <taxon>Gobiiformes</taxon>
        <taxon>Gobioidei</taxon>
        <taxon>Gobiidae</taxon>
        <taxon>Gobiinae</taxon>
        <taxon>Knipowitschia</taxon>
    </lineage>
</organism>
<sequence>MQLENSVVLQSSAVAYVSLDCPVRGTEMLRASASPSLLQLTSDIQRRQLLSCIRGGNCPGPNVSSLQMPSDSSFFSNNLAVPTLEFSFQQSAADEASSFLSEAQFSVDSPQTLDPLFKFHETIAKDRSSRGGGCERGPESASAPLLCQAYSCYSHRDCSTDRDRDDAGPEGEVLDVRYGTVEDLRRVKQSMNSTKPIAVMKLGRAPLLYKLSLLAELGFGGALLYVDPCDAPQGQNMWSQAFSVTLNPGGNPARVYCMCSDRCLLSALHSSHLQPQF</sequence>
<protein>
    <submittedName>
        <fullName evidence="1">Uncharacterized protein</fullName>
    </submittedName>
</protein>
<dbReference type="Gene3D" id="3.50.30.30">
    <property type="match status" value="1"/>
</dbReference>
<dbReference type="EMBL" id="OZ035824">
    <property type="protein sequence ID" value="CAL1593090.1"/>
    <property type="molecule type" value="Genomic_DNA"/>
</dbReference>
<dbReference type="PANTHER" id="PTHR10404:SF32">
    <property type="entry name" value="INACTIVE N-ACETYLATED-ALPHA-LINKED ACIDIC DIPEPTIDASE-LIKE PROTEIN 2"/>
    <property type="match status" value="1"/>
</dbReference>
<proteinExistence type="predicted"/>
<accession>A0AAV2KSP4</accession>
<dbReference type="Gene3D" id="3.40.630.10">
    <property type="entry name" value="Zn peptidases"/>
    <property type="match status" value="1"/>
</dbReference>
<dbReference type="SUPFAM" id="SSF52025">
    <property type="entry name" value="PA domain"/>
    <property type="match status" value="1"/>
</dbReference>
<dbReference type="AlphaFoldDB" id="A0AAV2KSP4"/>
<evidence type="ECO:0000313" key="2">
    <source>
        <dbReference type="Proteomes" id="UP001497482"/>
    </source>
</evidence>
<evidence type="ECO:0000313" key="1">
    <source>
        <dbReference type="EMBL" id="CAL1593090.1"/>
    </source>
</evidence>
<dbReference type="Proteomes" id="UP001497482">
    <property type="component" value="Chromosome 2"/>
</dbReference>
<keyword evidence="2" id="KW-1185">Reference proteome</keyword>
<dbReference type="InterPro" id="IPR039373">
    <property type="entry name" value="Peptidase_M28B"/>
</dbReference>
<dbReference type="InterPro" id="IPR046450">
    <property type="entry name" value="PA_dom_sf"/>
</dbReference>
<gene>
    <name evidence="1" type="ORF">KC01_LOCUS22242</name>
</gene>